<accession>A0ABD3XW21</accession>
<comment type="caution">
    <text evidence="2">The sequence shown here is derived from an EMBL/GenBank/DDBJ whole genome shotgun (WGS) entry which is preliminary data.</text>
</comment>
<keyword evidence="3" id="KW-1185">Reference proteome</keyword>
<sequence>MSVRERLENMLISCRCRSKTFKKTRKGKKINGDESKKDIYEVTKTSTSREDGKTGPSEAIESKSPELPRRKIFKGSKLFGKKVLGAEYLNKAGDVLMQAGDVLAQVGGTVMKAGIAGRDAVMNAGIAGRDAIVYAGQTGRDVLKQAGQAGRDVLYQGLTHFLPGFESDQIKNESFPVVEEDGMLINYVKIIADDVNEEAAITLTDYLTPLNYEDTMDYFRNMSTTRHNLIKVVLILSDLLAQHKVDGGLEEWKKYIEKVEKDAKEWQRKCSVSNKLFPKYKRVAHPRELERTLAFRFWNHIENYNHNFGVVRTYLCLCMSD</sequence>
<feature type="region of interest" description="Disordered" evidence="1">
    <location>
        <begin position="21"/>
        <end position="64"/>
    </location>
</feature>
<proteinExistence type="predicted"/>
<feature type="compositionally biased region" description="Basic and acidic residues" evidence="1">
    <location>
        <begin position="30"/>
        <end position="53"/>
    </location>
</feature>
<protein>
    <submittedName>
        <fullName evidence="2">Uncharacterized protein</fullName>
    </submittedName>
</protein>
<evidence type="ECO:0000256" key="1">
    <source>
        <dbReference type="SAM" id="MobiDB-lite"/>
    </source>
</evidence>
<dbReference type="EMBL" id="JBJQND010000001">
    <property type="protein sequence ID" value="KAL3889593.1"/>
    <property type="molecule type" value="Genomic_DNA"/>
</dbReference>
<dbReference type="AlphaFoldDB" id="A0ABD3XW21"/>
<reference evidence="2 3" key="1">
    <citation type="submission" date="2024-11" db="EMBL/GenBank/DDBJ databases">
        <title>Chromosome-level genome assembly of the freshwater bivalve Anodonta woodiana.</title>
        <authorList>
            <person name="Chen X."/>
        </authorList>
    </citation>
    <scope>NUCLEOTIDE SEQUENCE [LARGE SCALE GENOMIC DNA]</scope>
    <source>
        <strain evidence="2">MN2024</strain>
        <tissue evidence="2">Gills</tissue>
    </source>
</reference>
<gene>
    <name evidence="2" type="ORF">ACJMK2_001929</name>
</gene>
<dbReference type="Proteomes" id="UP001634394">
    <property type="component" value="Unassembled WGS sequence"/>
</dbReference>
<name>A0ABD3XW21_SINWO</name>
<organism evidence="2 3">
    <name type="scientific">Sinanodonta woodiana</name>
    <name type="common">Chinese pond mussel</name>
    <name type="synonym">Anodonta woodiana</name>
    <dbReference type="NCBI Taxonomy" id="1069815"/>
    <lineage>
        <taxon>Eukaryota</taxon>
        <taxon>Metazoa</taxon>
        <taxon>Spiralia</taxon>
        <taxon>Lophotrochozoa</taxon>
        <taxon>Mollusca</taxon>
        <taxon>Bivalvia</taxon>
        <taxon>Autobranchia</taxon>
        <taxon>Heteroconchia</taxon>
        <taxon>Palaeoheterodonta</taxon>
        <taxon>Unionida</taxon>
        <taxon>Unionoidea</taxon>
        <taxon>Unionidae</taxon>
        <taxon>Unioninae</taxon>
        <taxon>Sinanodonta</taxon>
    </lineage>
</organism>
<evidence type="ECO:0000313" key="2">
    <source>
        <dbReference type="EMBL" id="KAL3889593.1"/>
    </source>
</evidence>
<evidence type="ECO:0000313" key="3">
    <source>
        <dbReference type="Proteomes" id="UP001634394"/>
    </source>
</evidence>